<dbReference type="InterPro" id="IPR055917">
    <property type="entry name" value="DUF7494"/>
</dbReference>
<dbReference type="OrthoDB" id="5337154at2"/>
<organism evidence="3 4">
    <name type="scientific">Campylobacter avium LMG 24591</name>
    <dbReference type="NCBI Taxonomy" id="522484"/>
    <lineage>
        <taxon>Bacteria</taxon>
        <taxon>Pseudomonadati</taxon>
        <taxon>Campylobacterota</taxon>
        <taxon>Epsilonproteobacteria</taxon>
        <taxon>Campylobacterales</taxon>
        <taxon>Campylobacteraceae</taxon>
        <taxon>Campylobacter</taxon>
    </lineage>
</organism>
<dbReference type="AlphaFoldDB" id="A0A222MW66"/>
<dbReference type="Pfam" id="PF24323">
    <property type="entry name" value="DUF7494"/>
    <property type="match status" value="1"/>
</dbReference>
<protein>
    <submittedName>
        <fullName evidence="3">Paralysed flagella protein A</fullName>
    </submittedName>
</protein>
<sequence>MKKIILLALFLSSKLFCFELLYNTGRENDQAFGVLHLRNEENFTCQEIHIDGKNHFECTVLGNVDTNLQDRAFQFFDLNFTKKDLRTDIKISPKIPAKMYNLAQDLYNDNVVLNNIQDTNSTAFTFVFSKELPYVKNYDGLEFDIVFPDATKPDIGALDLNSNPVQIPQSADINTYMRIKNEYEKQNYAQVITDTANAINRYTSSIFLNEFMLYRLRAKNKLYTYGYDFRDQEKIEEMVDEARLWTRTFTSDVNFPEVLYITMRAYMALEQRENIEYTVSILRNEHTNNYFAQLALLDYADYLLNLGDMQAAQPIYNDLYYNVSDVDLATRAALSLAKNALIQKDKNAAINLINTALRANPTYFSKDNARSLELADMLNAEQEHDLSSQIYETVLTNLNRNDALYEPTLRKLALTLAKTNKHTDTKKYLDAYMQEFFDSEYIPLIKEASDRNFFNLPENNATFLHQRYQALMKEYANEIAAKALEYDVKLYDKENNDTAVLAYKDEIEKYSNDELKQILEKSALKNLNDNIKADNCIEASRIYELYINYDLGQKLESKKALLECFKRTSNISYAREFIDRHRQEDEIYYDLQKSELELSAKQYANVIRLSNNILNSRTMKSKEEEFSALYVKFLAQLRQDEYNDAMATLQDLQNFPMNYKMVELYHEFLLYCSQKGLNLSILTYAPKAIDFQNSQGANVYSPDLEFIYLNALQKAKQNNTAIEVLKDLLKIKLSDEDRARALYTQSEIYEDMQDKAMQIQSLQTCTNISSNSNWKSLCVQKLELLNPTAP</sequence>
<evidence type="ECO:0000313" key="4">
    <source>
        <dbReference type="Proteomes" id="UP000201169"/>
    </source>
</evidence>
<keyword evidence="4" id="KW-1185">Reference proteome</keyword>
<keyword evidence="3" id="KW-0966">Cell projection</keyword>
<name>A0A222MW66_9BACT</name>
<evidence type="ECO:0000313" key="3">
    <source>
        <dbReference type="EMBL" id="ASQ29870.1"/>
    </source>
</evidence>
<proteinExistence type="predicted"/>
<accession>A0A222MW66</accession>
<dbReference type="Proteomes" id="UP000201169">
    <property type="component" value="Chromosome"/>
</dbReference>
<feature type="chain" id="PRO_5013302041" evidence="1">
    <location>
        <begin position="18"/>
        <end position="790"/>
    </location>
</feature>
<evidence type="ECO:0000259" key="2">
    <source>
        <dbReference type="Pfam" id="PF24323"/>
    </source>
</evidence>
<keyword evidence="1" id="KW-0732">Signal</keyword>
<feature type="domain" description="DUF7494" evidence="2">
    <location>
        <begin position="18"/>
        <end position="131"/>
    </location>
</feature>
<reference evidence="3 4" key="1">
    <citation type="submission" date="2017-07" db="EMBL/GenBank/DDBJ databases">
        <title>Analysis of two Campylobacter avium genomes and identification of a novel hippuricase gene.</title>
        <authorList>
            <person name="Miller W.G."/>
            <person name="Chapman M.H."/>
            <person name="Yee E."/>
            <person name="Revez J."/>
            <person name="Bono J.L."/>
            <person name="Rossi M."/>
        </authorList>
    </citation>
    <scope>NUCLEOTIDE SEQUENCE [LARGE SCALE GENOMIC DNA]</scope>
    <source>
        <strain evidence="3 4">LMG 24591</strain>
    </source>
</reference>
<gene>
    <name evidence="3" type="primary">pflA</name>
    <name evidence="3" type="ORF">CAV_0198</name>
</gene>
<dbReference type="KEGG" id="cavi:CAV_0198"/>
<evidence type="ECO:0000256" key="1">
    <source>
        <dbReference type="SAM" id="SignalP"/>
    </source>
</evidence>
<dbReference type="EMBL" id="CP022347">
    <property type="protein sequence ID" value="ASQ29870.1"/>
    <property type="molecule type" value="Genomic_DNA"/>
</dbReference>
<feature type="signal peptide" evidence="1">
    <location>
        <begin position="1"/>
        <end position="17"/>
    </location>
</feature>
<dbReference type="RefSeq" id="WP_094324664.1">
    <property type="nucleotide sequence ID" value="NZ_CP022347.1"/>
</dbReference>
<keyword evidence="3" id="KW-0282">Flagellum</keyword>
<keyword evidence="3" id="KW-0969">Cilium</keyword>